<comment type="caution">
    <text evidence="4">The sequence shown here is derived from an EMBL/GenBank/DDBJ whole genome shotgun (WGS) entry which is preliminary data.</text>
</comment>
<dbReference type="Proteomes" id="UP000186601">
    <property type="component" value="Unassembled WGS sequence"/>
</dbReference>
<keyword evidence="5" id="KW-1185">Reference proteome</keyword>
<dbReference type="PROSITE" id="PS50157">
    <property type="entry name" value="ZINC_FINGER_C2H2_2"/>
    <property type="match status" value="1"/>
</dbReference>
<feature type="domain" description="C2H2-type" evidence="3">
    <location>
        <begin position="13"/>
        <end position="36"/>
    </location>
</feature>
<keyword evidence="1" id="KW-0863">Zinc-finger</keyword>
<gene>
    <name evidence="4" type="ORF">PHLCEN_2v5108</name>
</gene>
<feature type="compositionally biased region" description="Acidic residues" evidence="2">
    <location>
        <begin position="56"/>
        <end position="66"/>
    </location>
</feature>
<dbReference type="STRING" id="98765.A0A2R6PBX0"/>
<dbReference type="Pfam" id="PF18759">
    <property type="entry name" value="Plavaka"/>
    <property type="match status" value="1"/>
</dbReference>
<dbReference type="OrthoDB" id="3199698at2759"/>
<protein>
    <recommendedName>
        <fullName evidence="3">C2H2-type domain-containing protein</fullName>
    </recommendedName>
</protein>
<reference evidence="4 5" key="1">
    <citation type="submission" date="2018-02" db="EMBL/GenBank/DDBJ databases">
        <title>Genome sequence of the basidiomycete white-rot fungus Phlebia centrifuga.</title>
        <authorList>
            <person name="Granchi Z."/>
            <person name="Peng M."/>
            <person name="de Vries R.P."/>
            <person name="Hilden K."/>
            <person name="Makela M.R."/>
            <person name="Grigoriev I."/>
            <person name="Riley R."/>
        </authorList>
    </citation>
    <scope>NUCLEOTIDE SEQUENCE [LARGE SCALE GENOMIC DNA]</scope>
    <source>
        <strain evidence="4 5">FBCC195</strain>
    </source>
</reference>
<dbReference type="PROSITE" id="PS00028">
    <property type="entry name" value="ZINC_FINGER_C2H2_1"/>
    <property type="match status" value="1"/>
</dbReference>
<dbReference type="EMBL" id="MLYV02000504">
    <property type="protein sequence ID" value="PSR88663.1"/>
    <property type="molecule type" value="Genomic_DNA"/>
</dbReference>
<dbReference type="InterPro" id="IPR013087">
    <property type="entry name" value="Znf_C2H2_type"/>
</dbReference>
<dbReference type="AlphaFoldDB" id="A0A2R6PBX0"/>
<evidence type="ECO:0000256" key="1">
    <source>
        <dbReference type="PROSITE-ProRule" id="PRU00042"/>
    </source>
</evidence>
<name>A0A2R6PBX0_9APHY</name>
<feature type="region of interest" description="Disordered" evidence="2">
    <location>
        <begin position="23"/>
        <end position="77"/>
    </location>
</feature>
<evidence type="ECO:0000256" key="2">
    <source>
        <dbReference type="SAM" id="MobiDB-lite"/>
    </source>
</evidence>
<dbReference type="GO" id="GO:0008270">
    <property type="term" value="F:zinc ion binding"/>
    <property type="evidence" value="ECO:0007669"/>
    <property type="project" value="UniProtKB-KW"/>
</dbReference>
<dbReference type="Gene3D" id="3.30.160.60">
    <property type="entry name" value="Classic Zinc Finger"/>
    <property type="match status" value="1"/>
</dbReference>
<keyword evidence="1" id="KW-0479">Metal-binding</keyword>
<proteinExistence type="predicted"/>
<accession>A0A2R6PBX0</accession>
<keyword evidence="1" id="KW-0862">Zinc</keyword>
<evidence type="ECO:0000259" key="3">
    <source>
        <dbReference type="PROSITE" id="PS50157"/>
    </source>
</evidence>
<evidence type="ECO:0000313" key="4">
    <source>
        <dbReference type="EMBL" id="PSR88663.1"/>
    </source>
</evidence>
<feature type="compositionally biased region" description="Polar residues" evidence="2">
    <location>
        <begin position="42"/>
        <end position="53"/>
    </location>
</feature>
<sequence length="412" mass="47053">MPRARLQHNPLRFACEHCPRSFTTQSGVKRHTKQQHPPPPRTSTHVPHNNNHGPDNDSDSDSDDDFDAHLLSGDSGNHLTPGIARVEYHNVLNAVPCNKNGLDTLAGAEPPPQDVEDGWFPFQNRIEFELAEFLFIEEQMGQQKINRLMDLWAATLLKHNDTPPFANSKDMHNTIDAIPLGDVPWKCFSVKYTGAVPENNPPTWMFQSHEVYYRDPDAVIRQMHENPDFADGFDPVPRREFDKKDQQVFSDFMTGNWAWRKANKIAENPNNKGAMLVPMIPGSDKTTVSVGTGQNEYYPLYLSIGNIQNRVRRAHQNALVPIAFLAIPKSGRQYDDDVAYRTFRWQLYHQSLLRIFKTLKPHMETPTVLRCPDGHFRRAIYCMGPYIADYPEQALLAGVVQGWCPRYVFCSS</sequence>
<dbReference type="InterPro" id="IPR041078">
    <property type="entry name" value="Plavaka"/>
</dbReference>
<evidence type="ECO:0000313" key="5">
    <source>
        <dbReference type="Proteomes" id="UP000186601"/>
    </source>
</evidence>
<organism evidence="4 5">
    <name type="scientific">Hermanssonia centrifuga</name>
    <dbReference type="NCBI Taxonomy" id="98765"/>
    <lineage>
        <taxon>Eukaryota</taxon>
        <taxon>Fungi</taxon>
        <taxon>Dikarya</taxon>
        <taxon>Basidiomycota</taxon>
        <taxon>Agaricomycotina</taxon>
        <taxon>Agaricomycetes</taxon>
        <taxon>Polyporales</taxon>
        <taxon>Meruliaceae</taxon>
        <taxon>Hermanssonia</taxon>
    </lineage>
</organism>